<sequence length="487" mass="52720">MTKKTLQPKTNFRPPIVTILGHVDHGKTTLLDKIRESHVAAKEEGGITQHIGAYQIKVESDREKRAITFIDPPGHQAFAKMRVRGAQVADIAVLVVAANDGIMPQTIESIGHIKDAKIPAIIALNKIDLPDTNIDKIKKQLATHGFNLEEYGGDTPVIPISAKTGEGVDKLLSMILLLSEMHETKEETPGQLKGVVIESSLSKQKGATGTVILRSGTLKVGEDVSNDTHIFRVRAILDEYGKSKKEIGAGDPGLILGWKVLPAVGSLITPKNMVKEIVLQPVPSAPTIIPPYIPQTEEKDEKVRLILKTDTAGSLEAISASLKDNVDIIGKYVGAITESDVLLAKTTHALVIGFHIPVSESVVKLAQTEKVLIKTYDIIYQLLDEIDDVVDALKKGNLVTILGEAKVQALFPHENDLIVGIKVLSGRIAKGDQVKILRKEEEIGRSRIKSMRHLKEETTKAEQGAEAGILLSSNLPLLTGDSIISIG</sequence>
<dbReference type="FunFam" id="3.40.50.300:FF:000019">
    <property type="entry name" value="Translation initiation factor IF-2"/>
    <property type="match status" value="1"/>
</dbReference>
<dbReference type="InterPro" id="IPR009000">
    <property type="entry name" value="Transl_B-barrel_sf"/>
</dbReference>
<keyword evidence="4" id="KW-0648">Protein biosynthesis</keyword>
<reference evidence="7 8" key="1">
    <citation type="journal article" date="2016" name="Nat. Commun.">
        <title>Thousands of microbial genomes shed light on interconnected biogeochemical processes in an aquifer system.</title>
        <authorList>
            <person name="Anantharaman K."/>
            <person name="Brown C.T."/>
            <person name="Hug L.A."/>
            <person name="Sharon I."/>
            <person name="Castelle C.J."/>
            <person name="Probst A.J."/>
            <person name="Thomas B.C."/>
            <person name="Singh A."/>
            <person name="Wilkins M.J."/>
            <person name="Karaoz U."/>
            <person name="Brodie E.L."/>
            <person name="Williams K.H."/>
            <person name="Hubbard S.S."/>
            <person name="Banfield J.F."/>
        </authorList>
    </citation>
    <scope>NUCLEOTIDE SEQUENCE [LARGE SCALE GENOMIC DNA]</scope>
</reference>
<dbReference type="Pfam" id="PF00009">
    <property type="entry name" value="GTP_EFTU"/>
    <property type="match status" value="1"/>
</dbReference>
<dbReference type="SUPFAM" id="SSF52540">
    <property type="entry name" value="P-loop containing nucleoside triphosphate hydrolases"/>
    <property type="match status" value="1"/>
</dbReference>
<keyword evidence="2" id="KW-0396">Initiation factor</keyword>
<evidence type="ECO:0000256" key="5">
    <source>
        <dbReference type="ARBA" id="ARBA00023134"/>
    </source>
</evidence>
<dbReference type="InterPro" id="IPR053905">
    <property type="entry name" value="EF-G-like_DII"/>
</dbReference>
<dbReference type="Gene3D" id="2.40.30.10">
    <property type="entry name" value="Translation factors"/>
    <property type="match status" value="2"/>
</dbReference>
<evidence type="ECO:0000256" key="3">
    <source>
        <dbReference type="ARBA" id="ARBA00022741"/>
    </source>
</evidence>
<dbReference type="InterPro" id="IPR023115">
    <property type="entry name" value="TIF_IF2_dom3"/>
</dbReference>
<evidence type="ECO:0000313" key="8">
    <source>
        <dbReference type="Proteomes" id="UP000176923"/>
    </source>
</evidence>
<comment type="similarity">
    <text evidence="1">Belongs to the TRAFAC class translation factor GTPase superfamily. Classic translation factor GTPase family. IF-2 subfamily.</text>
</comment>
<dbReference type="PANTHER" id="PTHR43381:SF4">
    <property type="entry name" value="EUKARYOTIC TRANSLATION INITIATION FACTOR 5B"/>
    <property type="match status" value="1"/>
</dbReference>
<evidence type="ECO:0000256" key="2">
    <source>
        <dbReference type="ARBA" id="ARBA00022540"/>
    </source>
</evidence>
<evidence type="ECO:0000313" key="7">
    <source>
        <dbReference type="EMBL" id="OGG16813.1"/>
    </source>
</evidence>
<evidence type="ECO:0000256" key="1">
    <source>
        <dbReference type="ARBA" id="ARBA00007733"/>
    </source>
</evidence>
<dbReference type="Gene3D" id="3.40.50.300">
    <property type="entry name" value="P-loop containing nucleotide triphosphate hydrolases"/>
    <property type="match status" value="1"/>
</dbReference>
<dbReference type="AlphaFoldDB" id="A0A1F5ZWR6"/>
<dbReference type="Pfam" id="PF22042">
    <property type="entry name" value="EF-G_D2"/>
    <property type="match status" value="1"/>
</dbReference>
<dbReference type="NCBIfam" id="TIGR00231">
    <property type="entry name" value="small_GTP"/>
    <property type="match status" value="1"/>
</dbReference>
<evidence type="ECO:0000256" key="4">
    <source>
        <dbReference type="ARBA" id="ARBA00022917"/>
    </source>
</evidence>
<dbReference type="GO" id="GO:0005525">
    <property type="term" value="F:GTP binding"/>
    <property type="evidence" value="ECO:0007669"/>
    <property type="project" value="UniProtKB-KW"/>
</dbReference>
<proteinExistence type="inferred from homology"/>
<dbReference type="PROSITE" id="PS51722">
    <property type="entry name" value="G_TR_2"/>
    <property type="match status" value="1"/>
</dbReference>
<feature type="domain" description="Tr-type G" evidence="6">
    <location>
        <begin position="12"/>
        <end position="185"/>
    </location>
</feature>
<dbReference type="Pfam" id="PF11987">
    <property type="entry name" value="IF-2"/>
    <property type="match status" value="1"/>
</dbReference>
<dbReference type="GO" id="GO:0003924">
    <property type="term" value="F:GTPase activity"/>
    <property type="evidence" value="ECO:0007669"/>
    <property type="project" value="InterPro"/>
</dbReference>
<dbReference type="FunFam" id="3.40.50.10050:FF:000001">
    <property type="entry name" value="Translation initiation factor IF-2"/>
    <property type="match status" value="1"/>
</dbReference>
<accession>A0A1F5ZWR6</accession>
<keyword evidence="3" id="KW-0547">Nucleotide-binding</keyword>
<dbReference type="CDD" id="cd01887">
    <property type="entry name" value="IF2_eIF5B"/>
    <property type="match status" value="1"/>
</dbReference>
<dbReference type="InterPro" id="IPR027417">
    <property type="entry name" value="P-loop_NTPase"/>
</dbReference>
<protein>
    <recommendedName>
        <fullName evidence="6">Tr-type G domain-containing protein</fullName>
    </recommendedName>
</protein>
<dbReference type="PRINTS" id="PR00315">
    <property type="entry name" value="ELONGATNFCT"/>
</dbReference>
<evidence type="ECO:0000259" key="6">
    <source>
        <dbReference type="PROSITE" id="PS51722"/>
    </source>
</evidence>
<gene>
    <name evidence="7" type="ORF">A3D77_00045</name>
</gene>
<comment type="caution">
    <text evidence="7">The sequence shown here is derived from an EMBL/GenBank/DDBJ whole genome shotgun (WGS) entry which is preliminary data.</text>
</comment>
<dbReference type="SUPFAM" id="SSF50447">
    <property type="entry name" value="Translation proteins"/>
    <property type="match status" value="2"/>
</dbReference>
<dbReference type="GO" id="GO:0005737">
    <property type="term" value="C:cytoplasm"/>
    <property type="evidence" value="ECO:0007669"/>
    <property type="project" value="TreeGrafter"/>
</dbReference>
<dbReference type="InterPro" id="IPR015760">
    <property type="entry name" value="TIF_IF2"/>
</dbReference>
<organism evidence="7 8">
    <name type="scientific">Candidatus Gottesmanbacteria bacterium RIFCSPHIGHO2_02_FULL_39_11</name>
    <dbReference type="NCBI Taxonomy" id="1798382"/>
    <lineage>
        <taxon>Bacteria</taxon>
        <taxon>Candidatus Gottesmaniibacteriota</taxon>
    </lineage>
</organism>
<dbReference type="PANTHER" id="PTHR43381">
    <property type="entry name" value="TRANSLATION INITIATION FACTOR IF-2-RELATED"/>
    <property type="match status" value="1"/>
</dbReference>
<dbReference type="InterPro" id="IPR036925">
    <property type="entry name" value="TIF_IF2_dom3_sf"/>
</dbReference>
<dbReference type="STRING" id="1798382.A3D77_00045"/>
<name>A0A1F5ZWR6_9BACT</name>
<dbReference type="GO" id="GO:0003743">
    <property type="term" value="F:translation initiation factor activity"/>
    <property type="evidence" value="ECO:0007669"/>
    <property type="project" value="UniProtKB-KW"/>
</dbReference>
<dbReference type="SUPFAM" id="SSF52156">
    <property type="entry name" value="Initiation factor IF2/eIF5b, domain 3"/>
    <property type="match status" value="1"/>
</dbReference>
<dbReference type="EMBL" id="MFJL01000007">
    <property type="protein sequence ID" value="OGG16813.1"/>
    <property type="molecule type" value="Genomic_DNA"/>
</dbReference>
<dbReference type="InterPro" id="IPR000795">
    <property type="entry name" value="T_Tr_GTP-bd_dom"/>
</dbReference>
<dbReference type="Proteomes" id="UP000176923">
    <property type="component" value="Unassembled WGS sequence"/>
</dbReference>
<dbReference type="InterPro" id="IPR005225">
    <property type="entry name" value="Small_GTP-bd"/>
</dbReference>
<keyword evidence="5" id="KW-0342">GTP-binding</keyword>
<dbReference type="Gene3D" id="3.40.50.10050">
    <property type="entry name" value="Translation initiation factor IF- 2, domain 3"/>
    <property type="match status" value="1"/>
</dbReference>